<name>A0A0B0MMQ2_GOSAR</name>
<reference evidence="2" key="1">
    <citation type="submission" date="2014-09" db="EMBL/GenBank/DDBJ databases">
        <authorList>
            <person name="Mudge J."/>
            <person name="Ramaraj T."/>
            <person name="Lindquist I.E."/>
            <person name="Bharti A.K."/>
            <person name="Sundararajan A."/>
            <person name="Cameron C.T."/>
            <person name="Woodward J.E."/>
            <person name="May G.D."/>
            <person name="Brubaker C."/>
            <person name="Broadhvest J."/>
            <person name="Wilkins T.A."/>
        </authorList>
    </citation>
    <scope>NUCLEOTIDE SEQUENCE</scope>
    <source>
        <strain evidence="2">cv. AKA8401</strain>
    </source>
</reference>
<sequence>MFLGLGLIIDPRSFL</sequence>
<gene>
    <name evidence="1" type="ORF">F383_38935</name>
</gene>
<comment type="caution">
    <text evidence="1">The sequence shown here is derived from an EMBL/GenBank/DDBJ whole genome shotgun (WGS) entry which is preliminary data.</text>
</comment>
<evidence type="ECO:0000313" key="1">
    <source>
        <dbReference type="EMBL" id="KHG00206.1"/>
    </source>
</evidence>
<dbReference type="Proteomes" id="UP000032142">
    <property type="component" value="Unassembled WGS sequence"/>
</dbReference>
<accession>A0A0B0MMQ2</accession>
<dbReference type="EMBL" id="JRRC01118187">
    <property type="protein sequence ID" value="KHG00206.1"/>
    <property type="molecule type" value="Genomic_DNA"/>
</dbReference>
<keyword evidence="2" id="KW-1185">Reference proteome</keyword>
<evidence type="ECO:0000313" key="2">
    <source>
        <dbReference type="Proteomes" id="UP000032142"/>
    </source>
</evidence>
<protein>
    <submittedName>
        <fullName evidence="1">Uncharacterized protein</fullName>
    </submittedName>
</protein>
<proteinExistence type="predicted"/>
<organism evidence="1 2">
    <name type="scientific">Gossypium arboreum</name>
    <name type="common">Tree cotton</name>
    <name type="synonym">Gossypium nanking</name>
    <dbReference type="NCBI Taxonomy" id="29729"/>
    <lineage>
        <taxon>Eukaryota</taxon>
        <taxon>Viridiplantae</taxon>
        <taxon>Streptophyta</taxon>
        <taxon>Embryophyta</taxon>
        <taxon>Tracheophyta</taxon>
        <taxon>Spermatophyta</taxon>
        <taxon>Magnoliopsida</taxon>
        <taxon>eudicotyledons</taxon>
        <taxon>Gunneridae</taxon>
        <taxon>Pentapetalae</taxon>
        <taxon>rosids</taxon>
        <taxon>malvids</taxon>
        <taxon>Malvales</taxon>
        <taxon>Malvaceae</taxon>
        <taxon>Malvoideae</taxon>
        <taxon>Gossypium</taxon>
    </lineage>
</organism>